<evidence type="ECO:0000313" key="2">
    <source>
        <dbReference type="Proteomes" id="UP000005239"/>
    </source>
</evidence>
<gene>
    <name evidence="1" type="primary">WBGene00283231</name>
</gene>
<organism evidence="1 2">
    <name type="scientific">Pristionchus pacificus</name>
    <name type="common">Parasitic nematode worm</name>
    <dbReference type="NCBI Taxonomy" id="54126"/>
    <lineage>
        <taxon>Eukaryota</taxon>
        <taxon>Metazoa</taxon>
        <taxon>Ecdysozoa</taxon>
        <taxon>Nematoda</taxon>
        <taxon>Chromadorea</taxon>
        <taxon>Rhabditida</taxon>
        <taxon>Rhabditina</taxon>
        <taxon>Diplogasteromorpha</taxon>
        <taxon>Diplogasteroidea</taxon>
        <taxon>Neodiplogasteridae</taxon>
        <taxon>Pristionchus</taxon>
    </lineage>
</organism>
<protein>
    <submittedName>
        <fullName evidence="1">Uncharacterized protein</fullName>
    </submittedName>
</protein>
<reference evidence="1" key="2">
    <citation type="submission" date="2022-06" db="UniProtKB">
        <authorList>
            <consortium name="EnsemblMetazoa"/>
        </authorList>
    </citation>
    <scope>IDENTIFICATION</scope>
    <source>
        <strain evidence="1">PS312</strain>
    </source>
</reference>
<sequence length="208" mass="23208">MILLAGSQFTTKGHSSASSFFLFNALINLRRAALGTGRGRARRRRLFSRVLVGCFSFVRRGGATEEAAAAATEEEEEEGRGGLGIRRVFSVLNVGDCCIKNEVRQRLRHRRSKFDGSSEDNKGSFRCRGRRHDLEGRAASSSRDIEGQFIVEDDVVVIVEVVEERLEREGRQVASRAGYDNYEEGECVVNGGVEVEKGSHVHNWMNKQ</sequence>
<proteinExistence type="predicted"/>
<accession>A0A8R1V2H9</accession>
<keyword evidence="2" id="KW-1185">Reference proteome</keyword>
<accession>A0A2A6CFI5</accession>
<name>A0A2A6CFI5_PRIPA</name>
<dbReference type="EnsemblMetazoa" id="PPA44862.1">
    <property type="protein sequence ID" value="PPA44862.1"/>
    <property type="gene ID" value="WBGene00283231"/>
</dbReference>
<dbReference type="AlphaFoldDB" id="A0A2A6CFI5"/>
<evidence type="ECO:0000313" key="1">
    <source>
        <dbReference type="EnsemblMetazoa" id="PPA44862.1"/>
    </source>
</evidence>
<dbReference type="Proteomes" id="UP000005239">
    <property type="component" value="Unassembled WGS sequence"/>
</dbReference>
<reference evidence="2" key="1">
    <citation type="journal article" date="2008" name="Nat. Genet.">
        <title>The Pristionchus pacificus genome provides a unique perspective on nematode lifestyle and parasitism.</title>
        <authorList>
            <person name="Dieterich C."/>
            <person name="Clifton S.W."/>
            <person name="Schuster L.N."/>
            <person name="Chinwalla A."/>
            <person name="Delehaunty K."/>
            <person name="Dinkelacker I."/>
            <person name="Fulton L."/>
            <person name="Fulton R."/>
            <person name="Godfrey J."/>
            <person name="Minx P."/>
            <person name="Mitreva M."/>
            <person name="Roeseler W."/>
            <person name="Tian H."/>
            <person name="Witte H."/>
            <person name="Yang S.P."/>
            <person name="Wilson R.K."/>
            <person name="Sommer R.J."/>
        </authorList>
    </citation>
    <scope>NUCLEOTIDE SEQUENCE [LARGE SCALE GENOMIC DNA]</scope>
    <source>
        <strain evidence="2">PS312</strain>
    </source>
</reference>